<gene>
    <name evidence="10" type="primary">ftnA</name>
    <name evidence="10" type="ORF">HME9304_01869</name>
</gene>
<dbReference type="InterPro" id="IPR001519">
    <property type="entry name" value="Ferritin"/>
</dbReference>
<dbReference type="FunFam" id="1.20.1260.10:FF:000001">
    <property type="entry name" value="Non-heme ferritin"/>
    <property type="match status" value="1"/>
</dbReference>
<dbReference type="OrthoDB" id="9801481at2"/>
<dbReference type="Gene3D" id="1.20.1260.10">
    <property type="match status" value="1"/>
</dbReference>
<comment type="catalytic activity">
    <reaction evidence="8">
        <text>4 Fe(2+) + O2 + 6 H2O = 4 iron(III) oxide-hydroxide + 12 H(+)</text>
        <dbReference type="Rhea" id="RHEA:11972"/>
        <dbReference type="ChEBI" id="CHEBI:15377"/>
        <dbReference type="ChEBI" id="CHEBI:15378"/>
        <dbReference type="ChEBI" id="CHEBI:15379"/>
        <dbReference type="ChEBI" id="CHEBI:29033"/>
        <dbReference type="ChEBI" id="CHEBI:78619"/>
        <dbReference type="EC" id="1.16.3.2"/>
    </reaction>
</comment>
<dbReference type="CDD" id="cd01055">
    <property type="entry name" value="Nonheme_Ferritin"/>
    <property type="match status" value="1"/>
</dbReference>
<evidence type="ECO:0000256" key="4">
    <source>
        <dbReference type="ARBA" id="ARBA00023002"/>
    </source>
</evidence>
<keyword evidence="11" id="KW-1185">Reference proteome</keyword>
<keyword evidence="5 7" id="KW-0408">Iron</keyword>
<evidence type="ECO:0000256" key="8">
    <source>
        <dbReference type="RuleBase" id="RU361145"/>
    </source>
</evidence>
<accession>A0A2Z4LTK2</accession>
<evidence type="ECO:0000256" key="1">
    <source>
        <dbReference type="ARBA" id="ARBA00006950"/>
    </source>
</evidence>
<dbReference type="GO" id="GO:0005829">
    <property type="term" value="C:cytosol"/>
    <property type="evidence" value="ECO:0007669"/>
    <property type="project" value="TreeGrafter"/>
</dbReference>
<comment type="subcellular location">
    <subcellularLocation>
        <location evidence="8">Cytoplasm</location>
    </subcellularLocation>
</comment>
<evidence type="ECO:0000313" key="11">
    <source>
        <dbReference type="Proteomes" id="UP000248536"/>
    </source>
</evidence>
<feature type="binding site" evidence="7">
    <location>
        <position position="127"/>
    </location>
    <ligand>
        <name>Fe cation</name>
        <dbReference type="ChEBI" id="CHEBI:24875"/>
        <label>1</label>
    </ligand>
</feature>
<dbReference type="EC" id="1.16.3.2" evidence="8"/>
<dbReference type="Pfam" id="PF00210">
    <property type="entry name" value="Ferritin"/>
    <property type="match status" value="1"/>
</dbReference>
<dbReference type="InterPro" id="IPR009078">
    <property type="entry name" value="Ferritin-like_SF"/>
</dbReference>
<comment type="function">
    <text evidence="6">May alleviate iron toxicity in the presence of oxygen.</text>
</comment>
<dbReference type="InterPro" id="IPR009040">
    <property type="entry name" value="Ferritin-like_diiron"/>
</dbReference>
<dbReference type="InterPro" id="IPR008331">
    <property type="entry name" value="Ferritin_DPS_dom"/>
</dbReference>
<reference evidence="10 11" key="1">
    <citation type="submission" date="2018-06" db="EMBL/GenBank/DDBJ databases">
        <title>Spongiibacterium sp. HME9304 Genome sequencing and assembly.</title>
        <authorList>
            <person name="Kang H."/>
            <person name="Kim H."/>
            <person name="Joh K."/>
        </authorList>
    </citation>
    <scope>NUCLEOTIDE SEQUENCE [LARGE SCALE GENOMIC DNA]</scope>
    <source>
        <strain evidence="10 11">HME9304</strain>
    </source>
</reference>
<feature type="binding site" evidence="7">
    <location>
        <position position="53"/>
    </location>
    <ligand>
        <name>Fe cation</name>
        <dbReference type="ChEBI" id="CHEBI:24875"/>
        <label>1</label>
    </ligand>
</feature>
<evidence type="ECO:0000256" key="6">
    <source>
        <dbReference type="ARBA" id="ARBA00054546"/>
    </source>
</evidence>
<keyword evidence="2 8" id="KW-0409">Iron storage</keyword>
<feature type="domain" description="Ferritin-like diiron" evidence="9">
    <location>
        <begin position="1"/>
        <end position="145"/>
    </location>
</feature>
<dbReference type="GO" id="GO:0004322">
    <property type="term" value="F:ferroxidase activity"/>
    <property type="evidence" value="ECO:0007669"/>
    <property type="project" value="TreeGrafter"/>
</dbReference>
<dbReference type="Proteomes" id="UP000248536">
    <property type="component" value="Chromosome"/>
</dbReference>
<dbReference type="GO" id="GO:0006826">
    <property type="term" value="P:iron ion transport"/>
    <property type="evidence" value="ECO:0007669"/>
    <property type="project" value="InterPro"/>
</dbReference>
<dbReference type="GO" id="GO:0008198">
    <property type="term" value="F:ferrous iron binding"/>
    <property type="evidence" value="ECO:0007669"/>
    <property type="project" value="TreeGrafter"/>
</dbReference>
<evidence type="ECO:0000256" key="3">
    <source>
        <dbReference type="ARBA" id="ARBA00022723"/>
    </source>
</evidence>
<evidence type="ECO:0000313" key="10">
    <source>
        <dbReference type="EMBL" id="AWX44864.1"/>
    </source>
</evidence>
<dbReference type="AlphaFoldDB" id="A0A2Z4LTK2"/>
<name>A0A2Z4LTK2_9FLAO</name>
<dbReference type="InterPro" id="IPR041719">
    <property type="entry name" value="Ferritin_prok"/>
</dbReference>
<comment type="similarity">
    <text evidence="1 8">Belongs to the ferritin family. Prokaryotic subfamily.</text>
</comment>
<evidence type="ECO:0000259" key="9">
    <source>
        <dbReference type="PROSITE" id="PS50905"/>
    </source>
</evidence>
<feature type="binding site" evidence="7">
    <location>
        <position position="94"/>
    </location>
    <ligand>
        <name>Fe cation</name>
        <dbReference type="ChEBI" id="CHEBI:24875"/>
        <label>1</label>
    </ligand>
</feature>
<dbReference type="GO" id="GO:0042802">
    <property type="term" value="F:identical protein binding"/>
    <property type="evidence" value="ECO:0007669"/>
    <property type="project" value="UniProtKB-ARBA"/>
</dbReference>
<dbReference type="GO" id="GO:0006879">
    <property type="term" value="P:intracellular iron ion homeostasis"/>
    <property type="evidence" value="ECO:0007669"/>
    <property type="project" value="UniProtKB-KW"/>
</dbReference>
<protein>
    <recommendedName>
        <fullName evidence="8">Ferritin</fullName>
        <ecNumber evidence="8">1.16.3.2</ecNumber>
    </recommendedName>
</protein>
<comment type="function">
    <text evidence="8">Iron-storage protein.</text>
</comment>
<dbReference type="InterPro" id="IPR012347">
    <property type="entry name" value="Ferritin-like"/>
</dbReference>
<evidence type="ECO:0000256" key="5">
    <source>
        <dbReference type="ARBA" id="ARBA00023004"/>
    </source>
</evidence>
<proteinExistence type="inferred from homology"/>
<dbReference type="RefSeq" id="WP_112378303.1">
    <property type="nucleotide sequence ID" value="NZ_CP030104.1"/>
</dbReference>
<dbReference type="PANTHER" id="PTHR11431:SF127">
    <property type="entry name" value="BACTERIAL NON-HEME FERRITIN"/>
    <property type="match status" value="1"/>
</dbReference>
<dbReference type="KEGG" id="spon:HME9304_01869"/>
<dbReference type="PROSITE" id="PS50905">
    <property type="entry name" value="FERRITIN_LIKE"/>
    <property type="match status" value="1"/>
</dbReference>
<evidence type="ECO:0000256" key="7">
    <source>
        <dbReference type="PIRSR" id="PIRSR601519-1"/>
    </source>
</evidence>
<keyword evidence="3 7" id="KW-0479">Metal-binding</keyword>
<dbReference type="EMBL" id="CP030104">
    <property type="protein sequence ID" value="AWX44864.1"/>
    <property type="molecule type" value="Genomic_DNA"/>
</dbReference>
<dbReference type="SUPFAM" id="SSF47240">
    <property type="entry name" value="Ferritin-like"/>
    <property type="match status" value="1"/>
</dbReference>
<feature type="binding site" evidence="7">
    <location>
        <position position="50"/>
    </location>
    <ligand>
        <name>Fe cation</name>
        <dbReference type="ChEBI" id="CHEBI:24875"/>
        <label>1</label>
    </ligand>
</feature>
<keyword evidence="8" id="KW-0963">Cytoplasm</keyword>
<feature type="binding site" evidence="7">
    <location>
        <position position="17"/>
    </location>
    <ligand>
        <name>Fe cation</name>
        <dbReference type="ChEBI" id="CHEBI:24875"/>
        <label>1</label>
    </ligand>
</feature>
<evidence type="ECO:0000256" key="2">
    <source>
        <dbReference type="ARBA" id="ARBA00022434"/>
    </source>
</evidence>
<keyword evidence="4 10" id="KW-0560">Oxidoreductase</keyword>
<dbReference type="PANTHER" id="PTHR11431">
    <property type="entry name" value="FERRITIN"/>
    <property type="match status" value="1"/>
</dbReference>
<organism evidence="10 11">
    <name type="scientific">Flagellimonas maritima</name>
    <dbReference type="NCBI Taxonomy" id="1383885"/>
    <lineage>
        <taxon>Bacteria</taxon>
        <taxon>Pseudomonadati</taxon>
        <taxon>Bacteroidota</taxon>
        <taxon>Flavobacteriia</taxon>
        <taxon>Flavobacteriales</taxon>
        <taxon>Flavobacteriaceae</taxon>
        <taxon>Flagellimonas</taxon>
    </lineage>
</organism>
<sequence length="173" mass="19834">MLSKKLEKALNNQIKIEAESSQVYLSMASWAEIKGLEGIAGFMYGHSDEERMHMLKLVKYVNERGGHAQISQLKAPKIDFVSFQKMFEELYEHEIFVSKSINDLVHVTLEEKDYATHNFLQWYVAEQIEEEALARTILDKINLIGNDKGGLYLFDRDVQQINVESAASNTMGE</sequence>
<dbReference type="GO" id="GO:0008199">
    <property type="term" value="F:ferric iron binding"/>
    <property type="evidence" value="ECO:0007669"/>
    <property type="project" value="InterPro"/>
</dbReference>